<gene>
    <name evidence="2" type="ORF">H8N03_05215</name>
</gene>
<evidence type="ECO:0008006" key="4">
    <source>
        <dbReference type="Google" id="ProtNLM"/>
    </source>
</evidence>
<name>A0A923SA29_9BURK</name>
<accession>A0A923SA29</accession>
<protein>
    <recommendedName>
        <fullName evidence="4">Rad50/SbcC-type AAA domain-containing protein</fullName>
    </recommendedName>
</protein>
<evidence type="ECO:0000313" key="3">
    <source>
        <dbReference type="Proteomes" id="UP000608513"/>
    </source>
</evidence>
<dbReference type="RefSeq" id="WP_187075036.1">
    <property type="nucleotide sequence ID" value="NZ_JACORT010000001.1"/>
</dbReference>
<dbReference type="EMBL" id="JACORT010000001">
    <property type="protein sequence ID" value="MBC5782334.1"/>
    <property type="molecule type" value="Genomic_DNA"/>
</dbReference>
<dbReference type="AlphaFoldDB" id="A0A923SA29"/>
<proteinExistence type="predicted"/>
<dbReference type="Proteomes" id="UP000608513">
    <property type="component" value="Unassembled WGS sequence"/>
</dbReference>
<sequence>MTVKLVSLVATGPDKPEARVNFRDPAMLVRGPSDTGKSYIRDCLWYLLGGDKLPKKIPEAFGYDLLTLKLEVDDGSYEVRRAHSGGDSTLVKLASGEDGTPTTEVLEEEIGDFLVRHAGAAGKQLLRSRSKRGLVTGGDLRHWCLLSQPTMISEDATAGPVANATQRVAAFHMFLTGTDDSAVELVKTSKELDRLAGQILGVEEVLRRVRADLPQNATKGAVADALERVDVALNAMTSHYEARASALKGVRDEILKKSAEVQAAERERSHCLSMIERFNLLDAKYKSDSERLGATWEGVAMFQALEEVSCPLCGTSAQAQVDPRQLRSGAQDGYRRALKAELDKIVVLQEGLALALARERNRAARMTQMVESLRAELSELEATEKARVNETRYEFSGDPKSLAVRRSALSEQLAKFDEEAQLVAEHARLTNAKKQKKIPLSRNVGAAAAEVAALAKHYLHAWGFTSIESVLLDTDTCDLVLDGRARLDFGAGKRAIFLAALTIAVMEHAVAKEYPHLGFVVIDSPLKSYADPKSKEQRDVAVSTVTDRFYAWLAQWRGPGQLVILENQEIKDDSKTLLDPLEFVGDGDEDGRRGFYPGVQKAAGGFTP</sequence>
<evidence type="ECO:0000313" key="2">
    <source>
        <dbReference type="EMBL" id="MBC5782334.1"/>
    </source>
</evidence>
<keyword evidence="3" id="KW-1185">Reference proteome</keyword>
<dbReference type="InterPro" id="IPR027417">
    <property type="entry name" value="P-loop_NTPase"/>
</dbReference>
<comment type="caution">
    <text evidence="2">The sequence shown here is derived from an EMBL/GenBank/DDBJ whole genome shotgun (WGS) entry which is preliminary data.</text>
</comment>
<organism evidence="2 3">
    <name type="scientific">Ramlibacter cellulosilyticus</name>
    <dbReference type="NCBI Taxonomy" id="2764187"/>
    <lineage>
        <taxon>Bacteria</taxon>
        <taxon>Pseudomonadati</taxon>
        <taxon>Pseudomonadota</taxon>
        <taxon>Betaproteobacteria</taxon>
        <taxon>Burkholderiales</taxon>
        <taxon>Comamonadaceae</taxon>
        <taxon>Ramlibacter</taxon>
    </lineage>
</organism>
<evidence type="ECO:0000256" key="1">
    <source>
        <dbReference type="SAM" id="Coils"/>
    </source>
</evidence>
<keyword evidence="1" id="KW-0175">Coiled coil</keyword>
<reference evidence="2" key="1">
    <citation type="submission" date="2020-08" db="EMBL/GenBank/DDBJ databases">
        <title>Ramlibacter sp. USB13 16S ribosomal RNA gene genome sequencing and assembly.</title>
        <authorList>
            <person name="Kang M."/>
        </authorList>
    </citation>
    <scope>NUCLEOTIDE SEQUENCE</scope>
    <source>
        <strain evidence="2">USB13</strain>
    </source>
</reference>
<dbReference type="Gene3D" id="3.40.50.300">
    <property type="entry name" value="P-loop containing nucleotide triphosphate hydrolases"/>
    <property type="match status" value="1"/>
</dbReference>
<feature type="coiled-coil region" evidence="1">
    <location>
        <begin position="356"/>
        <end position="390"/>
    </location>
</feature>